<evidence type="ECO:0000256" key="5">
    <source>
        <dbReference type="ARBA" id="ARBA00022964"/>
    </source>
</evidence>
<proteinExistence type="predicted"/>
<protein>
    <submittedName>
        <fullName evidence="10">Alkylated DNA repair protein</fullName>
    </submittedName>
</protein>
<name>A0A081DDD8_NONUL</name>
<dbReference type="EMBL" id="BBLG01000006">
    <property type="protein sequence ID" value="GAK76934.1"/>
    <property type="molecule type" value="Genomic_DNA"/>
</dbReference>
<evidence type="ECO:0000256" key="2">
    <source>
        <dbReference type="ARBA" id="ARBA00022723"/>
    </source>
</evidence>
<evidence type="ECO:0000256" key="8">
    <source>
        <dbReference type="ARBA" id="ARBA00023204"/>
    </source>
</evidence>
<organism evidence="10 11">
    <name type="scientific">Nonlabens ulvanivorans</name>
    <name type="common">Persicivirga ulvanivorans</name>
    <dbReference type="NCBI Taxonomy" id="906888"/>
    <lineage>
        <taxon>Bacteria</taxon>
        <taxon>Pseudomonadati</taxon>
        <taxon>Bacteroidota</taxon>
        <taxon>Flavobacteriia</taxon>
        <taxon>Flavobacteriales</taxon>
        <taxon>Flavobacteriaceae</taxon>
        <taxon>Nonlabens</taxon>
    </lineage>
</organism>
<dbReference type="GO" id="GO:0006307">
    <property type="term" value="P:DNA alkylation repair"/>
    <property type="evidence" value="ECO:0007669"/>
    <property type="project" value="InterPro"/>
</dbReference>
<keyword evidence="7" id="KW-0408">Iron</keyword>
<comment type="cofactor">
    <cofactor evidence="1">
        <name>Fe(2+)</name>
        <dbReference type="ChEBI" id="CHEBI:29033"/>
    </cofactor>
</comment>
<keyword evidence="2" id="KW-0479">Metal-binding</keyword>
<dbReference type="Gene3D" id="2.60.120.590">
    <property type="entry name" value="Alpha-ketoglutarate-dependent dioxygenase AlkB-like"/>
    <property type="match status" value="1"/>
</dbReference>
<dbReference type="GO" id="GO:0046872">
    <property type="term" value="F:metal ion binding"/>
    <property type="evidence" value="ECO:0007669"/>
    <property type="project" value="UniProtKB-KW"/>
</dbReference>
<gene>
    <name evidence="10" type="ORF">JCM19296_2538</name>
</gene>
<dbReference type="PANTHER" id="PTHR31212:SF4">
    <property type="entry name" value="ALPHA-KETOGLUTARATE-DEPENDENT DIOXYGENASE ALKB HOMOLOG 3"/>
    <property type="match status" value="1"/>
</dbReference>
<evidence type="ECO:0000256" key="1">
    <source>
        <dbReference type="ARBA" id="ARBA00001954"/>
    </source>
</evidence>
<dbReference type="PROSITE" id="PS51471">
    <property type="entry name" value="FE2OG_OXY"/>
    <property type="match status" value="1"/>
</dbReference>
<comment type="caution">
    <text evidence="10">The sequence shown here is derived from an EMBL/GenBank/DDBJ whole genome shotgun (WGS) entry which is preliminary data.</text>
</comment>
<evidence type="ECO:0000256" key="7">
    <source>
        <dbReference type="ARBA" id="ARBA00023004"/>
    </source>
</evidence>
<evidence type="ECO:0000256" key="3">
    <source>
        <dbReference type="ARBA" id="ARBA00022763"/>
    </source>
</evidence>
<dbReference type="SUPFAM" id="SSF51197">
    <property type="entry name" value="Clavaminate synthase-like"/>
    <property type="match status" value="1"/>
</dbReference>
<dbReference type="Pfam" id="PF13532">
    <property type="entry name" value="2OG-FeII_Oxy_2"/>
    <property type="match status" value="1"/>
</dbReference>
<evidence type="ECO:0000313" key="11">
    <source>
        <dbReference type="Proteomes" id="UP000028980"/>
    </source>
</evidence>
<dbReference type="Proteomes" id="UP000028980">
    <property type="component" value="Unassembled WGS sequence"/>
</dbReference>
<evidence type="ECO:0000256" key="6">
    <source>
        <dbReference type="ARBA" id="ARBA00023002"/>
    </source>
</evidence>
<accession>A0A081DDD8</accession>
<sequence length="201" mass="23384">MHNNLFPSDFPEIPDAQVHYDGNFYAFAEAQQLLSKLLNETPWRQNKITVYGKEHYEPRLTQLYGDPGIKYGYSNISYDALPWTTTLQKIKEDVEKATGATFNICLINRYRDGQDSNGWHADNEKELGINPVIASISLGQERFFHLKHRNNKDWKFKFPLQHGSLLVMASQTQHTYKHQIAKTKKTIGERINLTFRKIVEL</sequence>
<feature type="domain" description="Fe2OG dioxygenase" evidence="9">
    <location>
        <begin position="101"/>
        <end position="199"/>
    </location>
</feature>
<dbReference type="GO" id="GO:0016787">
    <property type="term" value="F:hydrolase activity"/>
    <property type="evidence" value="ECO:0007669"/>
    <property type="project" value="UniProtKB-ARBA"/>
</dbReference>
<dbReference type="InterPro" id="IPR027450">
    <property type="entry name" value="AlkB-like"/>
</dbReference>
<keyword evidence="6" id="KW-0560">Oxidoreductase</keyword>
<keyword evidence="4" id="KW-0460">Magnesium</keyword>
<keyword evidence="3" id="KW-0227">DNA damage</keyword>
<reference evidence="10 11" key="1">
    <citation type="journal article" date="2014" name="Genome Announc.">
        <title>Draft Genome Sequences of Marine Flavobacterium Nonlabens Strains NR17, NR24, NR27, NR32, NR33, and Ara13.</title>
        <authorList>
            <person name="Nakanishi M."/>
            <person name="Meirelles P."/>
            <person name="Suzuki R."/>
            <person name="Takatani N."/>
            <person name="Mino S."/>
            <person name="Suda W."/>
            <person name="Oshima K."/>
            <person name="Hattori M."/>
            <person name="Ohkuma M."/>
            <person name="Hosokawa M."/>
            <person name="Miyashita K."/>
            <person name="Thompson F.L."/>
            <person name="Niwa A."/>
            <person name="Sawabe T."/>
            <person name="Sawabe T."/>
        </authorList>
    </citation>
    <scope>NUCLEOTIDE SEQUENCE [LARGE SCALE GENOMIC DNA]</scope>
    <source>
        <strain evidence="11">JCM19296</strain>
    </source>
</reference>
<keyword evidence="5" id="KW-0223">Dioxygenase</keyword>
<dbReference type="AlphaFoldDB" id="A0A081DDD8"/>
<dbReference type="GO" id="GO:0140097">
    <property type="term" value="F:catalytic activity, acting on DNA"/>
    <property type="evidence" value="ECO:0007669"/>
    <property type="project" value="UniProtKB-ARBA"/>
</dbReference>
<dbReference type="GO" id="GO:0016705">
    <property type="term" value="F:oxidoreductase activity, acting on paired donors, with incorporation or reduction of molecular oxygen"/>
    <property type="evidence" value="ECO:0007669"/>
    <property type="project" value="UniProtKB-ARBA"/>
</dbReference>
<evidence type="ECO:0000259" key="9">
    <source>
        <dbReference type="PROSITE" id="PS51471"/>
    </source>
</evidence>
<dbReference type="GO" id="GO:0032451">
    <property type="term" value="F:demethylase activity"/>
    <property type="evidence" value="ECO:0007669"/>
    <property type="project" value="UniProtKB-ARBA"/>
</dbReference>
<dbReference type="InterPro" id="IPR005123">
    <property type="entry name" value="Oxoglu/Fe-dep_dioxygenase_dom"/>
</dbReference>
<dbReference type="GO" id="GO:0051213">
    <property type="term" value="F:dioxygenase activity"/>
    <property type="evidence" value="ECO:0007669"/>
    <property type="project" value="UniProtKB-KW"/>
</dbReference>
<dbReference type="FunFam" id="2.60.120.590:FF:000004">
    <property type="entry name" value="DNA oxidative demethylase ALKBH2"/>
    <property type="match status" value="1"/>
</dbReference>
<keyword evidence="8" id="KW-0234">DNA repair</keyword>
<evidence type="ECO:0000313" key="10">
    <source>
        <dbReference type="EMBL" id="GAK76934.1"/>
    </source>
</evidence>
<dbReference type="InterPro" id="IPR037151">
    <property type="entry name" value="AlkB-like_sf"/>
</dbReference>
<dbReference type="PANTHER" id="PTHR31212">
    <property type="entry name" value="ALPHA-KETOGLUTARATE-DEPENDENT DIOXYGENASE ALKB HOMOLOG 3"/>
    <property type="match status" value="1"/>
</dbReference>
<dbReference type="InterPro" id="IPR032854">
    <property type="entry name" value="ALKBH3"/>
</dbReference>
<evidence type="ECO:0000256" key="4">
    <source>
        <dbReference type="ARBA" id="ARBA00022842"/>
    </source>
</evidence>